<gene>
    <name evidence="1" type="ORF">QUC96_001845</name>
</gene>
<evidence type="ECO:0000313" key="2">
    <source>
        <dbReference type="Proteomes" id="UP001234913"/>
    </source>
</evidence>
<protein>
    <submittedName>
        <fullName evidence="1">ADP-ribosyltransferase</fullName>
    </submittedName>
</protein>
<organism evidence="1 2">
    <name type="scientific">Staphylococcus hyicus</name>
    <dbReference type="NCBI Taxonomy" id="1284"/>
    <lineage>
        <taxon>Bacteria</taxon>
        <taxon>Bacillati</taxon>
        <taxon>Bacillota</taxon>
        <taxon>Bacilli</taxon>
        <taxon>Bacillales</taxon>
        <taxon>Staphylococcaceae</taxon>
        <taxon>Staphylococcus</taxon>
    </lineage>
</organism>
<dbReference type="Proteomes" id="UP001234913">
    <property type="component" value="Chromosome"/>
</dbReference>
<evidence type="ECO:0000313" key="1">
    <source>
        <dbReference type="EMBL" id="XKR69617.1"/>
    </source>
</evidence>
<reference evidence="1" key="1">
    <citation type="submission" date="2024-09" db="EMBL/GenBank/DDBJ databases">
        <authorList>
            <person name="Gagne-Thivierge C."/>
        </authorList>
    </citation>
    <scope>NUCLEOTIDE SEQUENCE</scope>
    <source>
        <strain evidence="1">SC310</strain>
    </source>
</reference>
<proteinExistence type="predicted"/>
<dbReference type="EMBL" id="CP171742">
    <property type="protein sequence ID" value="XKR69617.1"/>
    <property type="molecule type" value="Genomic_DNA"/>
</dbReference>
<sequence length="248" mass="27893">MKTSYFSKILLTSSIVLTSIGLVEQSIPLSSNVVFASETKEFTNLNEATEWGNKLIKEANYSSSDKTAIYEYTKNSSVLNEPLRNSNGLIDNLSPTLQDKIRKLDSVINKTSTPEQIIVHRLLNLDYLTSIDGFTDEDFHNLQNTNDGKYDKQIVNKLHNMMNSKIYRENGYSSTQLVKGAALAGRPIELKIELPKGTKAAYIDSKDLTAYPGQQELLLPRGTEYAINKVYLSDDEKRIIIEAIAFKK</sequence>
<name>A0ACD5FMZ9_STAHY</name>
<keyword evidence="2" id="KW-1185">Reference proteome</keyword>
<accession>A0ACD5FMZ9</accession>